<keyword evidence="6" id="KW-1185">Reference proteome</keyword>
<dbReference type="PANTHER" id="PTHR47504">
    <property type="entry name" value="RIGHT ORIGIN-BINDING PROTEIN"/>
    <property type="match status" value="1"/>
</dbReference>
<evidence type="ECO:0000313" key="6">
    <source>
        <dbReference type="Proteomes" id="UP001219957"/>
    </source>
</evidence>
<dbReference type="PANTHER" id="PTHR47504:SF5">
    <property type="entry name" value="RIGHT ORIGIN-BINDING PROTEIN"/>
    <property type="match status" value="1"/>
</dbReference>
<dbReference type="SMART" id="SM00871">
    <property type="entry name" value="AraC_E_bind"/>
    <property type="match status" value="1"/>
</dbReference>
<dbReference type="InterPro" id="IPR010499">
    <property type="entry name" value="AraC_E-bd"/>
</dbReference>
<dbReference type="RefSeq" id="WP_214811461.1">
    <property type="nucleotide sequence ID" value="NZ_CAXPIM010000233.1"/>
</dbReference>
<dbReference type="SMART" id="SM00342">
    <property type="entry name" value="HTH_ARAC"/>
    <property type="match status" value="1"/>
</dbReference>
<dbReference type="SUPFAM" id="SSF46689">
    <property type="entry name" value="Homeodomain-like"/>
    <property type="match status" value="2"/>
</dbReference>
<dbReference type="InterPro" id="IPR050959">
    <property type="entry name" value="MarA-like"/>
</dbReference>
<dbReference type="Proteomes" id="UP001219957">
    <property type="component" value="Chromosome"/>
</dbReference>
<sequence length="291" mass="33564">MVKALNELMDFIEQHLTEELLDSEITKITGLSAHHFKRMFSYMSGMTLHTYIRNRRFSIANEKLVHGSSVTEIAYLYGYQSVEGFSRAFRDWSGHLPSEVMKNHIQKSFPRFTFYIDIKGGTSMEFKLEEKEAFQIVGVSKRVPIQFEGVNEEIMELAKSITEQQRAHMHELGNLYPHRALNVSFNFDDGHLEEEGYLTHMIGFATTREIKYDDVEVISIPKSLWAIFPNTGPFPSTLQETMARTYAEWLPSSGYALQDLPSISFSKIETGYDNVYSEVWVPVKVREESES</sequence>
<protein>
    <submittedName>
        <fullName evidence="5">AraC family transcriptional regulator</fullName>
    </submittedName>
</protein>
<evidence type="ECO:0000256" key="3">
    <source>
        <dbReference type="ARBA" id="ARBA00023163"/>
    </source>
</evidence>
<reference evidence="5 6" key="1">
    <citation type="submission" date="2022-10" db="EMBL/GenBank/DDBJ databases">
        <title>Complete genome sequence of Exiguobacterium profundum TSS-3 isolated from an extremely saline-alkaline spring located in Ixtapa, Chiapas-Mexico.</title>
        <authorList>
            <person name="Rincon-Rosales R."/>
            <person name="Rogel M.A."/>
            <person name="Rincon-Molina C.I."/>
            <person name="Guerrero G."/>
            <person name="Manzano-Gomez L.A."/>
            <person name="Lopez-Lopez A."/>
            <person name="Rincon Molina F.A."/>
            <person name="Martinez-Romero E."/>
        </authorList>
    </citation>
    <scope>NUCLEOTIDE SEQUENCE [LARGE SCALE GENOMIC DNA]</scope>
    <source>
        <strain evidence="5 6">TSS-3</strain>
    </source>
</reference>
<dbReference type="InterPro" id="IPR029442">
    <property type="entry name" value="GyrI-like"/>
</dbReference>
<evidence type="ECO:0000256" key="2">
    <source>
        <dbReference type="ARBA" id="ARBA00023125"/>
    </source>
</evidence>
<feature type="domain" description="HTH araC/xylS-type" evidence="4">
    <location>
        <begin position="6"/>
        <end position="103"/>
    </location>
</feature>
<proteinExistence type="predicted"/>
<dbReference type="EMBL" id="CP109617">
    <property type="protein sequence ID" value="WED56556.1"/>
    <property type="molecule type" value="Genomic_DNA"/>
</dbReference>
<keyword evidence="1" id="KW-0805">Transcription regulation</keyword>
<dbReference type="Pfam" id="PF06445">
    <property type="entry name" value="GyrI-like"/>
    <property type="match status" value="1"/>
</dbReference>
<keyword evidence="2" id="KW-0238">DNA-binding</keyword>
<dbReference type="PROSITE" id="PS01124">
    <property type="entry name" value="HTH_ARAC_FAMILY_2"/>
    <property type="match status" value="1"/>
</dbReference>
<keyword evidence="3" id="KW-0804">Transcription</keyword>
<accession>A0ABY8B3S3</accession>
<evidence type="ECO:0000256" key="1">
    <source>
        <dbReference type="ARBA" id="ARBA00023015"/>
    </source>
</evidence>
<dbReference type="InterPro" id="IPR018060">
    <property type="entry name" value="HTH_AraC"/>
</dbReference>
<dbReference type="Gene3D" id="3.20.80.10">
    <property type="entry name" value="Regulatory factor, effector binding domain"/>
    <property type="match status" value="1"/>
</dbReference>
<organism evidence="5 6">
    <name type="scientific">Exiguobacterium profundum</name>
    <dbReference type="NCBI Taxonomy" id="307643"/>
    <lineage>
        <taxon>Bacteria</taxon>
        <taxon>Bacillati</taxon>
        <taxon>Bacillota</taxon>
        <taxon>Bacilli</taxon>
        <taxon>Bacillales</taxon>
        <taxon>Bacillales Family XII. Incertae Sedis</taxon>
        <taxon>Exiguobacterium</taxon>
    </lineage>
</organism>
<dbReference type="SUPFAM" id="SSF55136">
    <property type="entry name" value="Probable bacterial effector-binding domain"/>
    <property type="match status" value="1"/>
</dbReference>
<evidence type="ECO:0000259" key="4">
    <source>
        <dbReference type="PROSITE" id="PS01124"/>
    </source>
</evidence>
<evidence type="ECO:0000313" key="5">
    <source>
        <dbReference type="EMBL" id="WED56556.1"/>
    </source>
</evidence>
<name>A0ABY8B3S3_9BACL</name>
<dbReference type="Gene3D" id="1.10.10.60">
    <property type="entry name" value="Homeodomain-like"/>
    <property type="match status" value="2"/>
</dbReference>
<dbReference type="InterPro" id="IPR009057">
    <property type="entry name" value="Homeodomain-like_sf"/>
</dbReference>
<dbReference type="Pfam" id="PF12833">
    <property type="entry name" value="HTH_18"/>
    <property type="match status" value="1"/>
</dbReference>
<dbReference type="InterPro" id="IPR011256">
    <property type="entry name" value="Reg_factor_effector_dom_sf"/>
</dbReference>
<gene>
    <name evidence="5" type="ORF">OE059_06790</name>
</gene>